<accession>A0A5S9MB31</accession>
<reference evidence="8 9" key="1">
    <citation type="submission" date="2019-12" db="EMBL/GenBank/DDBJ databases">
        <title>Full genome sequence of a Bacillus safensis strain isolated from commercially available natto in Indonesia.</title>
        <authorList>
            <person name="Yoshida M."/>
            <person name="Uomi M."/>
            <person name="Waturangi D."/>
            <person name="Ekaputri J.J."/>
            <person name="Setiamarga D.H.E."/>
        </authorList>
    </citation>
    <scope>NUCLEOTIDE SEQUENCE [LARGE SCALE GENOMIC DNA]</scope>
    <source>
        <strain evidence="8 9">IDN1</strain>
    </source>
</reference>
<gene>
    <name evidence="8" type="ORF">BsIDN1_37360</name>
</gene>
<evidence type="ECO:0000256" key="7">
    <source>
        <dbReference type="SAM" id="Phobius"/>
    </source>
</evidence>
<evidence type="ECO:0000256" key="2">
    <source>
        <dbReference type="ARBA" id="ARBA00006434"/>
    </source>
</evidence>
<feature type="transmembrane region" description="Helical" evidence="7">
    <location>
        <begin position="91"/>
        <end position="111"/>
    </location>
</feature>
<dbReference type="GO" id="GO:0005886">
    <property type="term" value="C:plasma membrane"/>
    <property type="evidence" value="ECO:0007669"/>
    <property type="project" value="TreeGrafter"/>
</dbReference>
<dbReference type="PROSITE" id="PS50283">
    <property type="entry name" value="NA_SOLUT_SYMP_3"/>
    <property type="match status" value="1"/>
</dbReference>
<protein>
    <recommendedName>
        <fullName evidence="10">Sodium/pantothenate symporter</fullName>
    </recommendedName>
</protein>
<evidence type="ECO:0008006" key="10">
    <source>
        <dbReference type="Google" id="ProtNLM"/>
    </source>
</evidence>
<feature type="transmembrane region" description="Helical" evidence="7">
    <location>
        <begin position="231"/>
        <end position="256"/>
    </location>
</feature>
<organism evidence="8 9">
    <name type="scientific">Bacillus safensis</name>
    <dbReference type="NCBI Taxonomy" id="561879"/>
    <lineage>
        <taxon>Bacteria</taxon>
        <taxon>Bacillati</taxon>
        <taxon>Bacillota</taxon>
        <taxon>Bacilli</taxon>
        <taxon>Bacillales</taxon>
        <taxon>Bacillaceae</taxon>
        <taxon>Bacillus</taxon>
    </lineage>
</organism>
<sequence length="315" mass="35397">MPLYNIVLILVIFLGFIAFLVLPEDTNPRFALLHLIQTSYGGVMQGLAYSTIALASLIPCSIMAIGASNLFANNLYRDLIHPNVSPKRLTIITRSMVFIVIGLALLFGMLFPTALVTLQLIGVSGMVQIFPAIAISLFWKKQSREATIAGLVIGIIVTFTANISQVTFGLYEGFLGLLANVIVILILNPFFQNKVTSNSVMNDLFEKDHEKNRSDHKRSVRIRKSSPLMRTFFFFFHFSFFKTSMAFFFICVSLFFSLSWIFCHQNGRCISCQNTVCLEIVVCLEVFDDRLECLIVLTVCFLLCSQALGTFFELL</sequence>
<feature type="transmembrane region" description="Helical" evidence="7">
    <location>
        <begin position="47"/>
        <end position="71"/>
    </location>
</feature>
<evidence type="ECO:0000256" key="6">
    <source>
        <dbReference type="ARBA" id="ARBA00023136"/>
    </source>
</evidence>
<dbReference type="GO" id="GO:0022857">
    <property type="term" value="F:transmembrane transporter activity"/>
    <property type="evidence" value="ECO:0007669"/>
    <property type="project" value="InterPro"/>
</dbReference>
<evidence type="ECO:0000256" key="4">
    <source>
        <dbReference type="ARBA" id="ARBA00022692"/>
    </source>
</evidence>
<dbReference type="InterPro" id="IPR038377">
    <property type="entry name" value="Na/Glc_symporter_sf"/>
</dbReference>
<feature type="transmembrane region" description="Helical" evidence="7">
    <location>
        <begin position="174"/>
        <end position="191"/>
    </location>
</feature>
<evidence type="ECO:0000313" key="8">
    <source>
        <dbReference type="EMBL" id="BBP90118.1"/>
    </source>
</evidence>
<evidence type="ECO:0000256" key="3">
    <source>
        <dbReference type="ARBA" id="ARBA00022448"/>
    </source>
</evidence>
<evidence type="ECO:0000313" key="9">
    <source>
        <dbReference type="Proteomes" id="UP000464658"/>
    </source>
</evidence>
<evidence type="ECO:0000256" key="1">
    <source>
        <dbReference type="ARBA" id="ARBA00004141"/>
    </source>
</evidence>
<dbReference type="PANTHER" id="PTHR48086:SF8">
    <property type="entry name" value="MONOCARBOXYLIC ACID PERMEASE"/>
    <property type="match status" value="1"/>
</dbReference>
<feature type="transmembrane region" description="Helical" evidence="7">
    <location>
        <begin position="146"/>
        <end position="168"/>
    </location>
</feature>
<dbReference type="EMBL" id="AP021906">
    <property type="protein sequence ID" value="BBP90118.1"/>
    <property type="molecule type" value="Genomic_DNA"/>
</dbReference>
<dbReference type="InterPro" id="IPR050277">
    <property type="entry name" value="Sodium:Solute_Symporter"/>
</dbReference>
<comment type="subcellular location">
    <subcellularLocation>
        <location evidence="1">Membrane</location>
        <topology evidence="1">Multi-pass membrane protein</topology>
    </subcellularLocation>
</comment>
<dbReference type="InterPro" id="IPR001734">
    <property type="entry name" value="Na/solute_symporter"/>
</dbReference>
<dbReference type="AlphaFoldDB" id="A0A5S9MB31"/>
<feature type="transmembrane region" description="Helical" evidence="7">
    <location>
        <begin position="117"/>
        <end position="139"/>
    </location>
</feature>
<evidence type="ECO:0000256" key="5">
    <source>
        <dbReference type="ARBA" id="ARBA00022989"/>
    </source>
</evidence>
<comment type="similarity">
    <text evidence="2">Belongs to the sodium:solute symporter (SSF) (TC 2.A.21) family.</text>
</comment>
<keyword evidence="6 7" id="KW-0472">Membrane</keyword>
<keyword evidence="3" id="KW-0813">Transport</keyword>
<keyword evidence="5 7" id="KW-1133">Transmembrane helix</keyword>
<dbReference type="Proteomes" id="UP000464658">
    <property type="component" value="Chromosome"/>
</dbReference>
<keyword evidence="4 7" id="KW-0812">Transmembrane</keyword>
<name>A0A5S9MB31_BACIA</name>
<dbReference type="PANTHER" id="PTHR48086">
    <property type="entry name" value="SODIUM/PROLINE SYMPORTER-RELATED"/>
    <property type="match status" value="1"/>
</dbReference>
<dbReference type="Gene3D" id="1.20.1730.10">
    <property type="entry name" value="Sodium/glucose cotransporter"/>
    <property type="match status" value="1"/>
</dbReference>
<proteinExistence type="inferred from homology"/>